<dbReference type="InterPro" id="IPR050248">
    <property type="entry name" value="Polysacc_deacetylase_ArnD"/>
</dbReference>
<dbReference type="Proteomes" id="UP000177515">
    <property type="component" value="Chromosome 2"/>
</dbReference>
<keyword evidence="3" id="KW-1185">Reference proteome</keyword>
<reference evidence="2 3" key="1">
    <citation type="submission" date="2016-10" db="EMBL/GenBank/DDBJ databases">
        <title>Complete genome sequences of three Cupriavidus strains isolated from various Malaysian environments.</title>
        <authorList>
            <person name="Abdullah A.A.-A."/>
            <person name="Shafie N.A.H."/>
            <person name="Lau N.S."/>
        </authorList>
    </citation>
    <scope>NUCLEOTIDE SEQUENCE [LARGE SCALE GENOMIC DNA]</scope>
    <source>
        <strain evidence="2 3">USMAA1020</strain>
    </source>
</reference>
<proteinExistence type="predicted"/>
<evidence type="ECO:0000259" key="1">
    <source>
        <dbReference type="PROSITE" id="PS51677"/>
    </source>
</evidence>
<evidence type="ECO:0000313" key="3">
    <source>
        <dbReference type="Proteomes" id="UP000177515"/>
    </source>
</evidence>
<dbReference type="InterPro" id="IPR002509">
    <property type="entry name" value="NODB_dom"/>
</dbReference>
<dbReference type="EMBL" id="CP017755">
    <property type="protein sequence ID" value="AOZ09535.1"/>
    <property type="molecule type" value="Genomic_DNA"/>
</dbReference>
<feature type="domain" description="NodB homology" evidence="1">
    <location>
        <begin position="80"/>
        <end position="267"/>
    </location>
</feature>
<evidence type="ECO:0000313" key="2">
    <source>
        <dbReference type="EMBL" id="AOZ09535.1"/>
    </source>
</evidence>
<organism evidence="2 3">
    <name type="scientific">Cupriavidus malaysiensis</name>
    <dbReference type="NCBI Taxonomy" id="367825"/>
    <lineage>
        <taxon>Bacteria</taxon>
        <taxon>Pseudomonadati</taxon>
        <taxon>Pseudomonadota</taxon>
        <taxon>Betaproteobacteria</taxon>
        <taxon>Burkholderiales</taxon>
        <taxon>Burkholderiaceae</taxon>
        <taxon>Cupriavidus</taxon>
    </lineage>
</organism>
<dbReference type="RefSeq" id="WP_071019937.1">
    <property type="nucleotide sequence ID" value="NZ_CP017755.1"/>
</dbReference>
<accession>A0ABN4TX01</accession>
<dbReference type="Gene3D" id="3.20.20.370">
    <property type="entry name" value="Glycoside hydrolase/deacetylase"/>
    <property type="match status" value="1"/>
</dbReference>
<dbReference type="PROSITE" id="PS51677">
    <property type="entry name" value="NODB"/>
    <property type="match status" value="1"/>
</dbReference>
<name>A0ABN4TX01_9BURK</name>
<dbReference type="SUPFAM" id="SSF88713">
    <property type="entry name" value="Glycoside hydrolase/deacetylase"/>
    <property type="match status" value="1"/>
</dbReference>
<dbReference type="InterPro" id="IPR011330">
    <property type="entry name" value="Glyco_hydro/deAcase_b/a-brl"/>
</dbReference>
<dbReference type="Pfam" id="PF01522">
    <property type="entry name" value="Polysacc_deac_1"/>
    <property type="match status" value="1"/>
</dbReference>
<gene>
    <name evidence="2" type="ORF">BKK80_27725</name>
</gene>
<protein>
    <submittedName>
        <fullName evidence="2">Polysaccharide deacetylase family protein</fullName>
    </submittedName>
</protein>
<dbReference type="PANTHER" id="PTHR10587:SF137">
    <property type="entry name" value="4-DEOXY-4-FORMAMIDO-L-ARABINOSE-PHOSPHOUNDECAPRENOL DEFORMYLASE ARND-RELATED"/>
    <property type="match status" value="1"/>
</dbReference>
<sequence length="288" mass="30575">MSGAPTMLAGVRPWRPSGLLYAAAATHVGALGAVLLAPATLPWAAGGVAASHLLMAGAGLWPRCAWLGPNLRQLPPQAEDCIALTFDDGPDPELTPRVLDWLARHDLRATFFCIGARAERHPALVREIARAGHAVENHSQHHSHRFSVSGPGWMRAEIASAQQVLAELAGTAPRFFRAPAGLRNPFLEPALCGLGLNLASWTRRGFDTLPRARPERIAARLLRGLAARDILLLHDGHGARMAGGTHTLPAVLPHVLAAVQDAGLRCVTLREAFAAPAIAPTRPEDGQA</sequence>
<dbReference type="CDD" id="cd10959">
    <property type="entry name" value="CE4_NodB_like_3"/>
    <property type="match status" value="1"/>
</dbReference>
<dbReference type="PANTHER" id="PTHR10587">
    <property type="entry name" value="GLYCOSYL TRANSFERASE-RELATED"/>
    <property type="match status" value="1"/>
</dbReference>